<comment type="caution">
    <text evidence="11">The sequence shown here is derived from an EMBL/GenBank/DDBJ whole genome shotgun (WGS) entry which is preliminary data.</text>
</comment>
<evidence type="ECO:0000313" key="12">
    <source>
        <dbReference type="Proteomes" id="UP001221898"/>
    </source>
</evidence>
<keyword evidence="5 7" id="KW-0009">Actin-binding</keyword>
<feature type="compositionally biased region" description="Basic and acidic residues" evidence="8">
    <location>
        <begin position="1212"/>
        <end position="1222"/>
    </location>
</feature>
<proteinExistence type="inferred from homology"/>
<dbReference type="Pfam" id="PF08687">
    <property type="entry name" value="ASD2"/>
    <property type="match status" value="1"/>
</dbReference>
<feature type="domain" description="ASD2" evidence="10">
    <location>
        <begin position="1151"/>
        <end position="1429"/>
    </location>
</feature>
<feature type="compositionally biased region" description="Polar residues" evidence="8">
    <location>
        <begin position="876"/>
        <end position="890"/>
    </location>
</feature>
<dbReference type="GO" id="GO:0030864">
    <property type="term" value="C:cortical actin cytoskeleton"/>
    <property type="evidence" value="ECO:0007669"/>
    <property type="project" value="TreeGrafter"/>
</dbReference>
<dbReference type="InterPro" id="IPR014800">
    <property type="entry name" value="ASD1_dom"/>
</dbReference>
<dbReference type="GO" id="GO:0051015">
    <property type="term" value="F:actin filament binding"/>
    <property type="evidence" value="ECO:0007669"/>
    <property type="project" value="InterPro"/>
</dbReference>
<dbReference type="Pfam" id="PF08688">
    <property type="entry name" value="ASD1"/>
    <property type="match status" value="1"/>
</dbReference>
<feature type="region of interest" description="Disordered" evidence="8">
    <location>
        <begin position="420"/>
        <end position="468"/>
    </location>
</feature>
<dbReference type="PROSITE" id="PS51307">
    <property type="entry name" value="ASD2"/>
    <property type="match status" value="1"/>
</dbReference>
<feature type="compositionally biased region" description="Polar residues" evidence="8">
    <location>
        <begin position="1202"/>
        <end position="1211"/>
    </location>
</feature>
<feature type="region of interest" description="Disordered" evidence="8">
    <location>
        <begin position="863"/>
        <end position="965"/>
    </location>
</feature>
<organism evidence="11 12">
    <name type="scientific">Aldrovandia affinis</name>
    <dbReference type="NCBI Taxonomy" id="143900"/>
    <lineage>
        <taxon>Eukaryota</taxon>
        <taxon>Metazoa</taxon>
        <taxon>Chordata</taxon>
        <taxon>Craniata</taxon>
        <taxon>Vertebrata</taxon>
        <taxon>Euteleostomi</taxon>
        <taxon>Actinopterygii</taxon>
        <taxon>Neopterygii</taxon>
        <taxon>Teleostei</taxon>
        <taxon>Notacanthiformes</taxon>
        <taxon>Halosauridae</taxon>
        <taxon>Aldrovandia</taxon>
    </lineage>
</organism>
<evidence type="ECO:0000256" key="8">
    <source>
        <dbReference type="SAM" id="MobiDB-lite"/>
    </source>
</evidence>
<feature type="compositionally biased region" description="Polar residues" evidence="8">
    <location>
        <begin position="1233"/>
        <end position="1250"/>
    </location>
</feature>
<feature type="compositionally biased region" description="Basic and acidic residues" evidence="8">
    <location>
        <begin position="293"/>
        <end position="315"/>
    </location>
</feature>
<feature type="compositionally biased region" description="Basic and acidic residues" evidence="8">
    <location>
        <begin position="446"/>
        <end position="458"/>
    </location>
</feature>
<feature type="compositionally biased region" description="Low complexity" evidence="8">
    <location>
        <begin position="535"/>
        <end position="552"/>
    </location>
</feature>
<gene>
    <name evidence="11" type="ORF">AAFF_G00246280</name>
</gene>
<dbReference type="GO" id="GO:0005912">
    <property type="term" value="C:adherens junction"/>
    <property type="evidence" value="ECO:0007669"/>
    <property type="project" value="TreeGrafter"/>
</dbReference>
<dbReference type="GO" id="GO:0005874">
    <property type="term" value="C:microtubule"/>
    <property type="evidence" value="ECO:0007669"/>
    <property type="project" value="UniProtKB-KW"/>
</dbReference>
<keyword evidence="12" id="KW-1185">Reference proteome</keyword>
<keyword evidence="4" id="KW-0493">Microtubule</keyword>
<evidence type="ECO:0000256" key="7">
    <source>
        <dbReference type="PROSITE-ProRule" id="PRU00637"/>
    </source>
</evidence>
<evidence type="ECO:0000256" key="1">
    <source>
        <dbReference type="ARBA" id="ARBA00004245"/>
    </source>
</evidence>
<feature type="compositionally biased region" description="Polar residues" evidence="8">
    <location>
        <begin position="799"/>
        <end position="815"/>
    </location>
</feature>
<accession>A0AAD7WTV3</accession>
<feature type="region of interest" description="Disordered" evidence="8">
    <location>
        <begin position="1198"/>
        <end position="1250"/>
    </location>
</feature>
<feature type="compositionally biased region" description="Basic and acidic residues" evidence="8">
    <location>
        <begin position="560"/>
        <end position="590"/>
    </location>
</feature>
<feature type="region of interest" description="Disordered" evidence="8">
    <location>
        <begin position="771"/>
        <end position="847"/>
    </location>
</feature>
<feature type="compositionally biased region" description="Basic and acidic residues" evidence="8">
    <location>
        <begin position="929"/>
        <end position="950"/>
    </location>
</feature>
<name>A0AAD7WTV3_9TELE</name>
<evidence type="ECO:0000256" key="3">
    <source>
        <dbReference type="ARBA" id="ARBA00022490"/>
    </source>
</evidence>
<dbReference type="GO" id="GO:0043296">
    <property type="term" value="C:apical junction complex"/>
    <property type="evidence" value="ECO:0007669"/>
    <property type="project" value="TreeGrafter"/>
</dbReference>
<protein>
    <submittedName>
        <fullName evidence="11">Uncharacterized protein</fullName>
    </submittedName>
</protein>
<feature type="compositionally biased region" description="Polar residues" evidence="8">
    <location>
        <begin position="429"/>
        <end position="441"/>
    </location>
</feature>
<feature type="compositionally biased region" description="Polar residues" evidence="8">
    <location>
        <begin position="1042"/>
        <end position="1057"/>
    </location>
</feature>
<feature type="region of interest" description="Disordered" evidence="8">
    <location>
        <begin position="985"/>
        <end position="1148"/>
    </location>
</feature>
<comment type="similarity">
    <text evidence="2">Belongs to the shroom family.</text>
</comment>
<keyword evidence="3" id="KW-0963">Cytoplasm</keyword>
<feature type="compositionally biased region" description="Polar residues" evidence="8">
    <location>
        <begin position="1065"/>
        <end position="1076"/>
    </location>
</feature>
<feature type="compositionally biased region" description="Polar residues" evidence="8">
    <location>
        <begin position="951"/>
        <end position="963"/>
    </location>
</feature>
<dbReference type="Proteomes" id="UP001221898">
    <property type="component" value="Unassembled WGS sequence"/>
</dbReference>
<feature type="region of interest" description="Disordered" evidence="8">
    <location>
        <begin position="44"/>
        <end position="67"/>
    </location>
</feature>
<reference evidence="11" key="1">
    <citation type="journal article" date="2023" name="Science">
        <title>Genome structures resolve the early diversification of teleost fishes.</title>
        <authorList>
            <person name="Parey E."/>
            <person name="Louis A."/>
            <person name="Montfort J."/>
            <person name="Bouchez O."/>
            <person name="Roques C."/>
            <person name="Iampietro C."/>
            <person name="Lluch J."/>
            <person name="Castinel A."/>
            <person name="Donnadieu C."/>
            <person name="Desvignes T."/>
            <person name="Floi Bucao C."/>
            <person name="Jouanno E."/>
            <person name="Wen M."/>
            <person name="Mejri S."/>
            <person name="Dirks R."/>
            <person name="Jansen H."/>
            <person name="Henkel C."/>
            <person name="Chen W.J."/>
            <person name="Zahm M."/>
            <person name="Cabau C."/>
            <person name="Klopp C."/>
            <person name="Thompson A.W."/>
            <person name="Robinson-Rechavi M."/>
            <person name="Braasch I."/>
            <person name="Lecointre G."/>
            <person name="Bobe J."/>
            <person name="Postlethwait J.H."/>
            <person name="Berthelot C."/>
            <person name="Roest Crollius H."/>
            <person name="Guiguen Y."/>
        </authorList>
    </citation>
    <scope>NUCLEOTIDE SEQUENCE</scope>
    <source>
        <strain evidence="11">NC1722</strain>
    </source>
</reference>
<dbReference type="InterPro" id="IPR014799">
    <property type="entry name" value="ASD2_dom"/>
</dbReference>
<dbReference type="GO" id="GO:0007015">
    <property type="term" value="P:actin filament organization"/>
    <property type="evidence" value="ECO:0007669"/>
    <property type="project" value="TreeGrafter"/>
</dbReference>
<evidence type="ECO:0000313" key="11">
    <source>
        <dbReference type="EMBL" id="KAJ8408810.1"/>
    </source>
</evidence>
<feature type="region of interest" description="Disordered" evidence="8">
    <location>
        <begin position="699"/>
        <end position="735"/>
    </location>
</feature>
<dbReference type="PROSITE" id="PS51306">
    <property type="entry name" value="ASD1"/>
    <property type="match status" value="1"/>
</dbReference>
<comment type="subcellular location">
    <subcellularLocation>
        <location evidence="1">Cytoplasm</location>
        <location evidence="1">Cytoskeleton</location>
    </subcellularLocation>
</comment>
<feature type="region of interest" description="Disordered" evidence="8">
    <location>
        <begin position="133"/>
        <end position="206"/>
    </location>
</feature>
<feature type="compositionally biased region" description="Polar residues" evidence="8">
    <location>
        <begin position="319"/>
        <end position="341"/>
    </location>
</feature>
<evidence type="ECO:0000256" key="5">
    <source>
        <dbReference type="ARBA" id="ARBA00023203"/>
    </source>
</evidence>
<feature type="region of interest" description="Disordered" evidence="8">
    <location>
        <begin position="523"/>
        <end position="608"/>
    </location>
</feature>
<keyword evidence="6" id="KW-0206">Cytoskeleton</keyword>
<feature type="compositionally biased region" description="Polar residues" evidence="8">
    <location>
        <begin position="1108"/>
        <end position="1119"/>
    </location>
</feature>
<evidence type="ECO:0000259" key="9">
    <source>
        <dbReference type="PROSITE" id="PS51306"/>
    </source>
</evidence>
<evidence type="ECO:0000256" key="2">
    <source>
        <dbReference type="ARBA" id="ARBA00006469"/>
    </source>
</evidence>
<feature type="region of interest" description="Disordered" evidence="8">
    <location>
        <begin position="259"/>
        <end position="355"/>
    </location>
</feature>
<evidence type="ECO:0000256" key="6">
    <source>
        <dbReference type="ARBA" id="ARBA00023212"/>
    </source>
</evidence>
<dbReference type="InterPro" id="IPR027685">
    <property type="entry name" value="Shroom_fam"/>
</dbReference>
<dbReference type="GO" id="GO:0016324">
    <property type="term" value="C:apical plasma membrane"/>
    <property type="evidence" value="ECO:0007669"/>
    <property type="project" value="TreeGrafter"/>
</dbReference>
<dbReference type="PANTHER" id="PTHR15012">
    <property type="entry name" value="APICAL PROTEIN/SHROOM-RELATED"/>
    <property type="match status" value="1"/>
</dbReference>
<dbReference type="EMBL" id="JAINUG010000033">
    <property type="protein sequence ID" value="KAJ8408810.1"/>
    <property type="molecule type" value="Genomic_DNA"/>
</dbReference>
<feature type="compositionally biased region" description="Polar residues" evidence="8">
    <location>
        <begin position="157"/>
        <end position="170"/>
    </location>
</feature>
<dbReference type="PANTHER" id="PTHR15012:SF37">
    <property type="entry name" value="PROTEIN SHROOM1"/>
    <property type="match status" value="1"/>
</dbReference>
<dbReference type="Gene3D" id="6.10.250.3120">
    <property type="match status" value="1"/>
</dbReference>
<sequence length="1430" mass="157940">MPHIPTCALRTSMDSFNFHFERVRNLDLHPLSCPVSRLSPAKSTSSIDQFTHHHGKGDSAYSSFSGGSNAPDYSSPFLPDEITPHSLQYTDLKYVKAVYHPNDLNSGARSMDQIYRSMEAISQQYHHHDSFLGVYGRRGSQPSLTDSVSRDEVDQVPEQQKPASTISRSPPNFIAQESLKQQAGGGSGQMEGQRQRPHLAQEPPLPRITQHGAQNVINGNIQHKGQFYFVTGVCKPLEPGFKDPICGMAEGEELQCSVEDPHRLSEKKERSHSTFEDLLRNVRHRRQSSQEAQSEREAFHQSQDFKARNQYKELHSGPSPISDQGSQSFDGFDENSQNAQSREIGLGSRRHHSSSHHIFYCGPEDGTPLANSVTKDTVLPLPSLEKRKRQSFGGVAKEKISKENTPLLYHLTGESRGALAHRPKIDNDANGNWKASRQNSPALRWQSKEGPTHREERTSSSGSAMLGETPMEEIQGQATTVVNSSNALDDSFKKYYKEKLKDAQSKVLRETSFKRKDLQLSWPHRIRQNPEQRPSVLHSASSSRYSSLTSESPIPTESEVLGKKSDKESGRESGGESEKESSKVSEKENGRPPNLAQPQVPRIGGRKRLTAEQKKLCFSEPEKLHQLGEGPVHMMCRSLGNEKDGLLSREDLSEQGLVATRRKMFETRGRALSASSLSKATLKEIQHKALVAYMERKTGNKTAEPQQPVLLTPGQRHSTAGKPSDWGPRALSGNVGSRKKLFRPLSAGRILDSSSSSIRYSQFIHTRQCSWKDMEGSEKSASAESLLDQPEPPGFFRARSTSTPHAFKTESNSNEAAPEGTVQRASSPKKAEGEAPPGKTRAISVPEDQLVRVVAPRGKSMEELGVSRVSGPPILSKSSDQLDQLRSKQSGPVREKRGVSFFSEEEEKLQGHTRRKSLLKQDSAPQLCGREEVLGPSGGEDRVLSRDPNPDRTQSASLGSSSAVPFPADAVGNSLFYIDTPLPLPPPPCAWGSPGRESPAPPCPPKGPNESRANSRMKTPPPVHSLLSELTVENQDGIPRPDSSQEVSLSHGVTTDPSLWLVPQETCTPSRSSTSPGDDGSTKGAPNPPPERQASDPQAITVVMVAENSLSAESDSPGMQPQEEKEVEAGVTVGDTESPENTTGEAKPQWEELVKEVVAEDQSLVRVLCPVTNRKTAVMLMEQLLSEDTLLMEEHYRKKQARMSSSTQQAVDRSKTMEEAEKPIPPACENPGTDAQIQETGQTPNKTGSDVTEKKRLLMACIEGHLQTLEGQRACLQEELRVNGLRGGEVDTLVRDSCLPVEYERYALFVGDLERVVSLLLCLSARLARVQNALSTVDQNTDAEEKQSLDSRHGLLCKQREDAKDLKDNLDRRERVVSTFLSKHLTPEQLQDYRRFVQTKASLLIQQKDLDERQRLGEEQLESLLNSIPP</sequence>
<feature type="domain" description="ASD1" evidence="9">
    <location>
        <begin position="500"/>
        <end position="628"/>
    </location>
</feature>
<evidence type="ECO:0000259" key="10">
    <source>
        <dbReference type="PROSITE" id="PS51307"/>
    </source>
</evidence>
<feature type="compositionally biased region" description="Basic and acidic residues" evidence="8">
    <location>
        <begin position="259"/>
        <end position="280"/>
    </location>
</feature>
<evidence type="ECO:0000256" key="4">
    <source>
        <dbReference type="ARBA" id="ARBA00022701"/>
    </source>
</evidence>